<dbReference type="EMBL" id="JACIVI010000003">
    <property type="protein sequence ID" value="MBB1162345.1"/>
    <property type="molecule type" value="Genomic_DNA"/>
</dbReference>
<comment type="similarity">
    <text evidence="3">Belongs to the formate dehydrogenase gamma subunit family.</text>
</comment>
<feature type="region of interest" description="Disordered" evidence="13">
    <location>
        <begin position="36"/>
        <end position="59"/>
    </location>
</feature>
<feature type="transmembrane region" description="Helical" evidence="14">
    <location>
        <begin position="299"/>
        <end position="320"/>
    </location>
</feature>
<feature type="transmembrane region" description="Helical" evidence="14">
    <location>
        <begin position="161"/>
        <end position="183"/>
    </location>
</feature>
<accession>A0A839HJ11</accession>
<dbReference type="AlphaFoldDB" id="A0A839HJ11"/>
<protein>
    <submittedName>
        <fullName evidence="17">Formate dehydrogenase subunit gamma</fullName>
    </submittedName>
</protein>
<feature type="domain" description="Cytochrome b561 bacterial/Ni-hydrogenase" evidence="16">
    <location>
        <begin position="151"/>
        <end position="324"/>
    </location>
</feature>
<dbReference type="GO" id="GO:0009061">
    <property type="term" value="P:anaerobic respiration"/>
    <property type="evidence" value="ECO:0007669"/>
    <property type="project" value="TreeGrafter"/>
</dbReference>
<sequence length="374" mass="40227">MSIRATCRALLAACVLALAGLSAHAQGPADASAAASAAPAAPRADESNAERAKSQPGNNAPFWRAVRESGHQAGFTTLPGAEKGVLIQPFVQYPGSRWTTAGEAWRQVRNQWILPYGGALLLIVVLALGLFYKARGTMKLHAPETGRRIERFTHFERAAHWSNAIAFVLLAVSGGVMAFGKFLLLPLIGPTLFGWLTYALKNVHNFAGPVFAVSLLVVFLTFVRDNLPRREDWAWIVQGGGLFSGAHVPSHRFNAGEKIVFWGGVFGLGLIVVASGLVLDKLVPGLGETRGQMQIANMVHAVATLLMMAMFLGHIYMGTIGMQGAYQAMRSGYVDEAWAREHHALWHDDIQAGRIPAQRSPQPGGDPAILGRPA</sequence>
<dbReference type="GO" id="GO:0015944">
    <property type="term" value="P:formate oxidation"/>
    <property type="evidence" value="ECO:0007669"/>
    <property type="project" value="TreeGrafter"/>
</dbReference>
<dbReference type="GO" id="GO:0005886">
    <property type="term" value="C:plasma membrane"/>
    <property type="evidence" value="ECO:0007669"/>
    <property type="project" value="UniProtKB-SubCell"/>
</dbReference>
<dbReference type="PANTHER" id="PTHR30074:SF6">
    <property type="entry name" value="FORMATE DEHYDROGENASE GAMMA SUBUNIT"/>
    <property type="match status" value="1"/>
</dbReference>
<comment type="caution">
    <text evidence="17">The sequence shown here is derived from an EMBL/GenBank/DDBJ whole genome shotgun (WGS) entry which is preliminary data.</text>
</comment>
<name>A0A839HJ11_9BURK</name>
<evidence type="ECO:0000256" key="6">
    <source>
        <dbReference type="ARBA" id="ARBA00022617"/>
    </source>
</evidence>
<dbReference type="GO" id="GO:0036397">
    <property type="term" value="F:formate dehydrogenase (quinone) activity"/>
    <property type="evidence" value="ECO:0007669"/>
    <property type="project" value="TreeGrafter"/>
</dbReference>
<evidence type="ECO:0000256" key="8">
    <source>
        <dbReference type="ARBA" id="ARBA00022723"/>
    </source>
</evidence>
<evidence type="ECO:0000313" key="18">
    <source>
        <dbReference type="Proteomes" id="UP000586093"/>
    </source>
</evidence>
<dbReference type="GO" id="GO:0008863">
    <property type="term" value="F:formate dehydrogenase (NAD+) activity"/>
    <property type="evidence" value="ECO:0007669"/>
    <property type="project" value="InterPro"/>
</dbReference>
<dbReference type="SUPFAM" id="SSF81342">
    <property type="entry name" value="Transmembrane di-heme cytochromes"/>
    <property type="match status" value="1"/>
</dbReference>
<dbReference type="Gene3D" id="1.20.950.20">
    <property type="entry name" value="Transmembrane di-heme cytochromes, Chain C"/>
    <property type="match status" value="1"/>
</dbReference>
<dbReference type="InterPro" id="IPR006471">
    <property type="entry name" value="Formate_DH_gsu"/>
</dbReference>
<evidence type="ECO:0000256" key="2">
    <source>
        <dbReference type="ARBA" id="ARBA00004651"/>
    </source>
</evidence>
<dbReference type="Proteomes" id="UP000586093">
    <property type="component" value="Unassembled WGS sequence"/>
</dbReference>
<comment type="cofactor">
    <cofactor evidence="1">
        <name>heme</name>
        <dbReference type="ChEBI" id="CHEBI:30413"/>
    </cofactor>
</comment>
<dbReference type="GO" id="GO:0046872">
    <property type="term" value="F:metal ion binding"/>
    <property type="evidence" value="ECO:0007669"/>
    <property type="project" value="UniProtKB-KW"/>
</dbReference>
<keyword evidence="12 14" id="KW-0472">Membrane</keyword>
<evidence type="ECO:0000256" key="4">
    <source>
        <dbReference type="ARBA" id="ARBA00022448"/>
    </source>
</evidence>
<organism evidence="17 18">
    <name type="scientific">Aquariibacter albus</name>
    <dbReference type="NCBI Taxonomy" id="2759899"/>
    <lineage>
        <taxon>Bacteria</taxon>
        <taxon>Pseudomonadati</taxon>
        <taxon>Pseudomonadota</taxon>
        <taxon>Betaproteobacteria</taxon>
        <taxon>Burkholderiales</taxon>
        <taxon>Sphaerotilaceae</taxon>
        <taxon>Aquariibacter</taxon>
    </lineage>
</organism>
<keyword evidence="10 14" id="KW-1133">Transmembrane helix</keyword>
<dbReference type="RefSeq" id="WP_182664160.1">
    <property type="nucleotide sequence ID" value="NZ_JACIVI010000003.1"/>
</dbReference>
<proteinExistence type="inferred from homology"/>
<evidence type="ECO:0000256" key="1">
    <source>
        <dbReference type="ARBA" id="ARBA00001971"/>
    </source>
</evidence>
<evidence type="ECO:0000259" key="16">
    <source>
        <dbReference type="Pfam" id="PF01292"/>
    </source>
</evidence>
<feature type="compositionally biased region" description="Basic and acidic residues" evidence="13">
    <location>
        <begin position="43"/>
        <end position="53"/>
    </location>
</feature>
<feature type="transmembrane region" description="Helical" evidence="14">
    <location>
        <begin position="259"/>
        <end position="279"/>
    </location>
</feature>
<feature type="transmembrane region" description="Helical" evidence="14">
    <location>
        <begin position="113"/>
        <end position="132"/>
    </location>
</feature>
<keyword evidence="15" id="KW-0732">Signal</keyword>
<feature type="chain" id="PRO_5032469685" evidence="15">
    <location>
        <begin position="26"/>
        <end position="374"/>
    </location>
</feature>
<feature type="signal peptide" evidence="15">
    <location>
        <begin position="1"/>
        <end position="25"/>
    </location>
</feature>
<evidence type="ECO:0000256" key="7">
    <source>
        <dbReference type="ARBA" id="ARBA00022692"/>
    </source>
</evidence>
<keyword evidence="11" id="KW-0408">Iron</keyword>
<dbReference type="GO" id="GO:0022904">
    <property type="term" value="P:respiratory electron transport chain"/>
    <property type="evidence" value="ECO:0007669"/>
    <property type="project" value="InterPro"/>
</dbReference>
<evidence type="ECO:0000256" key="13">
    <source>
        <dbReference type="SAM" id="MobiDB-lite"/>
    </source>
</evidence>
<dbReference type="Pfam" id="PF01292">
    <property type="entry name" value="Ni_hydr_CYTB"/>
    <property type="match status" value="1"/>
</dbReference>
<gene>
    <name evidence="17" type="ORF">H4F90_10160</name>
</gene>
<keyword evidence="8" id="KW-0479">Metal-binding</keyword>
<keyword evidence="6" id="KW-0349">Heme</keyword>
<reference evidence="17 18" key="1">
    <citation type="submission" date="2020-08" db="EMBL/GenBank/DDBJ databases">
        <title>Aquariorum lacteus gen. nov., sp. nov., a new member of the family Comamonadaceae, isolated from freshwater aquarium.</title>
        <authorList>
            <person name="Chun S.-J."/>
        </authorList>
    </citation>
    <scope>NUCLEOTIDE SEQUENCE [LARGE SCALE GENOMIC DNA]</scope>
    <source>
        <strain evidence="17 18">SJAQ100</strain>
    </source>
</reference>
<feature type="region of interest" description="Disordered" evidence="13">
    <location>
        <begin position="355"/>
        <end position="374"/>
    </location>
</feature>
<keyword evidence="4" id="KW-0813">Transport</keyword>
<comment type="subcellular location">
    <subcellularLocation>
        <location evidence="2">Cell membrane</location>
        <topology evidence="2">Multi-pass membrane protein</topology>
    </subcellularLocation>
</comment>
<dbReference type="NCBIfam" id="TIGR01583">
    <property type="entry name" value="formate-DH-gamm"/>
    <property type="match status" value="1"/>
</dbReference>
<dbReference type="InterPro" id="IPR016174">
    <property type="entry name" value="Di-haem_cyt_TM"/>
</dbReference>
<keyword evidence="5" id="KW-1003">Cell membrane</keyword>
<evidence type="ECO:0000313" key="17">
    <source>
        <dbReference type="EMBL" id="MBB1162345.1"/>
    </source>
</evidence>
<feature type="transmembrane region" description="Helical" evidence="14">
    <location>
        <begin position="203"/>
        <end position="223"/>
    </location>
</feature>
<dbReference type="GO" id="GO:0009326">
    <property type="term" value="C:formate dehydrogenase complex"/>
    <property type="evidence" value="ECO:0007669"/>
    <property type="project" value="InterPro"/>
</dbReference>
<evidence type="ECO:0000256" key="12">
    <source>
        <dbReference type="ARBA" id="ARBA00023136"/>
    </source>
</evidence>
<dbReference type="InterPro" id="IPR051817">
    <property type="entry name" value="FDH_cytochrome_b556_subunit"/>
</dbReference>
<evidence type="ECO:0000256" key="14">
    <source>
        <dbReference type="SAM" id="Phobius"/>
    </source>
</evidence>
<evidence type="ECO:0000256" key="3">
    <source>
        <dbReference type="ARBA" id="ARBA00010747"/>
    </source>
</evidence>
<dbReference type="PANTHER" id="PTHR30074">
    <property type="entry name" value="FORMATE DEHYDROGENASE, NITRATE-INDUCIBLE, CYTOCHROME B556 FDN SUBUNIT"/>
    <property type="match status" value="1"/>
</dbReference>
<evidence type="ECO:0000256" key="15">
    <source>
        <dbReference type="SAM" id="SignalP"/>
    </source>
</evidence>
<keyword evidence="9" id="KW-0249">Electron transport</keyword>
<dbReference type="InterPro" id="IPR011577">
    <property type="entry name" value="Cyt_b561_bac/Ni-Hgenase"/>
</dbReference>
<dbReference type="GO" id="GO:0009055">
    <property type="term" value="F:electron transfer activity"/>
    <property type="evidence" value="ECO:0007669"/>
    <property type="project" value="InterPro"/>
</dbReference>
<evidence type="ECO:0000256" key="10">
    <source>
        <dbReference type="ARBA" id="ARBA00022989"/>
    </source>
</evidence>
<evidence type="ECO:0000256" key="11">
    <source>
        <dbReference type="ARBA" id="ARBA00023004"/>
    </source>
</evidence>
<evidence type="ECO:0000256" key="9">
    <source>
        <dbReference type="ARBA" id="ARBA00022982"/>
    </source>
</evidence>
<evidence type="ECO:0000256" key="5">
    <source>
        <dbReference type="ARBA" id="ARBA00022475"/>
    </source>
</evidence>
<keyword evidence="7 14" id="KW-0812">Transmembrane</keyword>
<keyword evidence="18" id="KW-1185">Reference proteome</keyword>